<evidence type="ECO:0000259" key="1">
    <source>
        <dbReference type="Pfam" id="PF08808"/>
    </source>
</evidence>
<evidence type="ECO:0000313" key="3">
    <source>
        <dbReference type="Proteomes" id="UP000291078"/>
    </source>
</evidence>
<dbReference type="Proteomes" id="UP000291078">
    <property type="component" value="Unassembled WGS sequence"/>
</dbReference>
<protein>
    <submittedName>
        <fullName evidence="2">RES domain-containing protein</fullName>
    </submittedName>
</protein>
<dbReference type="InterPro" id="IPR014914">
    <property type="entry name" value="RES_dom"/>
</dbReference>
<proteinExistence type="predicted"/>
<sequence length="368" mass="41677">MTWTITYNKKPNLLDPVEHPPLACSLCFSDHGLQLDAQSFEPEYTADLPCPNCNATGGKKLPKEALEALAHRFFVWGSLWRTEYGGAPRIQFNDKQSTSINPSSWLKSDVALFERLLGIGFFHYGPRLWMIGEVTPLKDLQEPSTRSTIIDRIIREYPSVTYAQDKAFYRVRLAPKVPDDPLQYDSPPEQFLGTGRIDSAALPILYGSPDLETCLHECRITADDETFVATMRPTRELKLLNLAALLREEDTTEFESLDMAIHMLFLAGKHAYEIIREIALGARNAGYDGIIYPSYFSLIRLGIMPFQTTYGISHRRVQSLQDHEESKAIPNLALFGRPVLTATVEILCINRILLKRVEYGYHFGPATF</sequence>
<feature type="domain" description="RES" evidence="1">
    <location>
        <begin position="169"/>
        <end position="295"/>
    </location>
</feature>
<dbReference type="RefSeq" id="WP_130391866.1">
    <property type="nucleotide sequence ID" value="NZ_SGXM01000003.1"/>
</dbReference>
<evidence type="ECO:0000313" key="2">
    <source>
        <dbReference type="EMBL" id="RZT38398.1"/>
    </source>
</evidence>
<dbReference type="OrthoDB" id="1425103at2"/>
<reference evidence="2 3" key="1">
    <citation type="journal article" date="2015" name="Stand. Genomic Sci.">
        <title>Genomic Encyclopedia of Bacterial and Archaeal Type Strains, Phase III: the genomes of soil and plant-associated and newly described type strains.</title>
        <authorList>
            <person name="Whitman W.B."/>
            <person name="Woyke T."/>
            <person name="Klenk H.P."/>
            <person name="Zhou Y."/>
            <person name="Lilburn T.G."/>
            <person name="Beck B.J."/>
            <person name="De Vos P."/>
            <person name="Vandamme P."/>
            <person name="Eisen J.A."/>
            <person name="Garrity G."/>
            <person name="Hugenholtz P."/>
            <person name="Kyrpides N.C."/>
        </authorList>
    </citation>
    <scope>NUCLEOTIDE SEQUENCE [LARGE SCALE GENOMIC DNA]</scope>
    <source>
        <strain evidence="2 3">ASC-9842</strain>
    </source>
</reference>
<dbReference type="EMBL" id="SGXM01000003">
    <property type="protein sequence ID" value="RZT38398.1"/>
    <property type="molecule type" value="Genomic_DNA"/>
</dbReference>
<dbReference type="AlphaFoldDB" id="A0A4Q7RYV7"/>
<name>A0A4Q7RYV7_9BURK</name>
<organism evidence="2 3">
    <name type="scientific">Cupriavidus agavae</name>
    <dbReference type="NCBI Taxonomy" id="1001822"/>
    <lineage>
        <taxon>Bacteria</taxon>
        <taxon>Pseudomonadati</taxon>
        <taxon>Pseudomonadota</taxon>
        <taxon>Betaproteobacteria</taxon>
        <taxon>Burkholderiales</taxon>
        <taxon>Burkholderiaceae</taxon>
        <taxon>Cupriavidus</taxon>
    </lineage>
</organism>
<comment type="caution">
    <text evidence="2">The sequence shown here is derived from an EMBL/GenBank/DDBJ whole genome shotgun (WGS) entry which is preliminary data.</text>
</comment>
<gene>
    <name evidence="2" type="ORF">EV147_2865</name>
</gene>
<accession>A0A4Q7RYV7</accession>
<keyword evidence="3" id="KW-1185">Reference proteome</keyword>
<dbReference type="Pfam" id="PF08808">
    <property type="entry name" value="RES"/>
    <property type="match status" value="1"/>
</dbReference>